<accession>A0A1B6FUB9</accession>
<protein>
    <submittedName>
        <fullName evidence="1">Uncharacterized protein</fullName>
    </submittedName>
</protein>
<dbReference type="AlphaFoldDB" id="A0A1B6FUB9"/>
<evidence type="ECO:0000313" key="1">
    <source>
        <dbReference type="EMBL" id="JAS53800.1"/>
    </source>
</evidence>
<dbReference type="EMBL" id="GECZ01015969">
    <property type="protein sequence ID" value="JAS53800.1"/>
    <property type="molecule type" value="Transcribed_RNA"/>
</dbReference>
<reference evidence="1" key="1">
    <citation type="submission" date="2015-11" db="EMBL/GenBank/DDBJ databases">
        <title>De novo transcriptome assembly of four potential Pierce s Disease insect vectors from Arizona vineyards.</title>
        <authorList>
            <person name="Tassone E.E."/>
        </authorList>
    </citation>
    <scope>NUCLEOTIDE SEQUENCE</scope>
</reference>
<sequence>MYDLPHDYAKNFRFEHSTEVSERCLRSQTQSAICRKSVKPCKQPILSKQTGLTSSKCTIYVPTHTYLTDSSRHVKLVASISKNTLKHTAIVFKHLYVAIAELCIYPIVDPMDLTPSLIDPNLQHVAEHYDIV</sequence>
<gene>
    <name evidence="1" type="ORF">g.6493</name>
</gene>
<organism evidence="1">
    <name type="scientific">Cuerna arida</name>
    <dbReference type="NCBI Taxonomy" id="1464854"/>
    <lineage>
        <taxon>Eukaryota</taxon>
        <taxon>Metazoa</taxon>
        <taxon>Ecdysozoa</taxon>
        <taxon>Arthropoda</taxon>
        <taxon>Hexapoda</taxon>
        <taxon>Insecta</taxon>
        <taxon>Pterygota</taxon>
        <taxon>Neoptera</taxon>
        <taxon>Paraneoptera</taxon>
        <taxon>Hemiptera</taxon>
        <taxon>Auchenorrhyncha</taxon>
        <taxon>Membracoidea</taxon>
        <taxon>Cicadellidae</taxon>
        <taxon>Cicadellinae</taxon>
        <taxon>Proconiini</taxon>
        <taxon>Cuerna</taxon>
    </lineage>
</organism>
<name>A0A1B6FUB9_9HEMI</name>
<proteinExistence type="predicted"/>